<dbReference type="GO" id="GO:1990538">
    <property type="term" value="F:xylan O-acetyltransferase activity"/>
    <property type="evidence" value="ECO:0007669"/>
    <property type="project" value="UniProtKB-ARBA"/>
</dbReference>
<sequence length="360" mass="41590">MSPRAPRAPPAPAAPPAMEALRRLGRMNPFESVGVFWVFCLSAFCFLFCFLYLQYGVVSVDKMAVSGVLWFRWPQQPQETAQGFSETGPGEGTCDLFEGKWVWDDSYPLYEARDCPFLDGGFRCSENGRPDSFYTKFDAKMMLERLRNRRLVFVGDSIGRNQWESLLCLLSSVVLDKSSIYEVNGSPITKHNGFLVFKFRDFNCTIEYYRAPFLVLQSRAPAGVPKNVRATIKLDIMDWTASRWRTADMLIFNTGHWWNYEKTIRSGSYFQVGNEVKMDMSIESAYRKSIETLLDWIRREVDKSKTMVIYRTHSPRWRLEDWRKLPPTNTSRLGNPAAFVHLLGSAYSWRGNIRKDKEGS</sequence>
<dbReference type="GO" id="GO:0000139">
    <property type="term" value="C:Golgi membrane"/>
    <property type="evidence" value="ECO:0007669"/>
    <property type="project" value="UniProtKB-SubCell"/>
</dbReference>
<gene>
    <name evidence="4" type="ORF">Taro_025833</name>
</gene>
<evidence type="ECO:0000256" key="2">
    <source>
        <dbReference type="SAM" id="Phobius"/>
    </source>
</evidence>
<comment type="caution">
    <text evidence="4">The sequence shown here is derived from an EMBL/GenBank/DDBJ whole genome shotgun (WGS) entry which is preliminary data.</text>
</comment>
<evidence type="ECO:0000313" key="5">
    <source>
        <dbReference type="Proteomes" id="UP000652761"/>
    </source>
</evidence>
<proteinExistence type="inferred from homology"/>
<keyword evidence="2" id="KW-0472">Membrane</keyword>
<evidence type="ECO:0000313" key="4">
    <source>
        <dbReference type="EMBL" id="MQL93190.1"/>
    </source>
</evidence>
<evidence type="ECO:0000259" key="3">
    <source>
        <dbReference type="Pfam" id="PF13839"/>
    </source>
</evidence>
<accession>A0A843VHQ4</accession>
<keyword evidence="2" id="KW-0812">Transmembrane</keyword>
<organism evidence="4 5">
    <name type="scientific">Colocasia esculenta</name>
    <name type="common">Wild taro</name>
    <name type="synonym">Arum esculentum</name>
    <dbReference type="NCBI Taxonomy" id="4460"/>
    <lineage>
        <taxon>Eukaryota</taxon>
        <taxon>Viridiplantae</taxon>
        <taxon>Streptophyta</taxon>
        <taxon>Embryophyta</taxon>
        <taxon>Tracheophyta</taxon>
        <taxon>Spermatophyta</taxon>
        <taxon>Magnoliopsida</taxon>
        <taxon>Liliopsida</taxon>
        <taxon>Araceae</taxon>
        <taxon>Aroideae</taxon>
        <taxon>Colocasieae</taxon>
        <taxon>Colocasia</taxon>
    </lineage>
</organism>
<dbReference type="InterPro" id="IPR026057">
    <property type="entry name" value="TBL_C"/>
</dbReference>
<dbReference type="InterPro" id="IPR029962">
    <property type="entry name" value="TBL"/>
</dbReference>
<dbReference type="Pfam" id="PF13839">
    <property type="entry name" value="PC-Esterase"/>
    <property type="match status" value="1"/>
</dbReference>
<comment type="similarity">
    <text evidence="1">Belongs to the PC-esterase family. TBL subfamily.</text>
</comment>
<feature type="transmembrane region" description="Helical" evidence="2">
    <location>
        <begin position="34"/>
        <end position="53"/>
    </location>
</feature>
<reference evidence="4" key="1">
    <citation type="submission" date="2017-07" db="EMBL/GenBank/DDBJ databases">
        <title>Taro Niue Genome Assembly and Annotation.</title>
        <authorList>
            <person name="Atibalentja N."/>
            <person name="Keating K."/>
            <person name="Fields C.J."/>
        </authorList>
    </citation>
    <scope>NUCLEOTIDE SEQUENCE</scope>
    <source>
        <strain evidence="4">Niue_2</strain>
        <tissue evidence="4">Leaf</tissue>
    </source>
</reference>
<dbReference type="Proteomes" id="UP000652761">
    <property type="component" value="Unassembled WGS sequence"/>
</dbReference>
<dbReference type="OrthoDB" id="630188at2759"/>
<evidence type="ECO:0000256" key="1">
    <source>
        <dbReference type="ARBA" id="ARBA00007727"/>
    </source>
</evidence>
<dbReference type="AlphaFoldDB" id="A0A843VHQ4"/>
<keyword evidence="5" id="KW-1185">Reference proteome</keyword>
<dbReference type="PANTHER" id="PTHR32285:SF213">
    <property type="entry name" value="PROTEIN TRICHOME BIREFRINGENCE-LIKE 11"/>
    <property type="match status" value="1"/>
</dbReference>
<protein>
    <recommendedName>
        <fullName evidence="3">Trichome birefringence-like C-terminal domain-containing protein</fullName>
    </recommendedName>
</protein>
<keyword evidence="2" id="KW-1133">Transmembrane helix</keyword>
<feature type="domain" description="Trichome birefringence-like C-terminal" evidence="3">
    <location>
        <begin position="136"/>
        <end position="323"/>
    </location>
</feature>
<dbReference type="PANTHER" id="PTHR32285">
    <property type="entry name" value="PROTEIN TRICHOME BIREFRINGENCE-LIKE 9-RELATED"/>
    <property type="match status" value="1"/>
</dbReference>
<dbReference type="EMBL" id="NMUH01001528">
    <property type="protein sequence ID" value="MQL93190.1"/>
    <property type="molecule type" value="Genomic_DNA"/>
</dbReference>
<name>A0A843VHQ4_COLES</name>